<organism evidence="3">
    <name type="scientific">Chlamydomonas leiostraca</name>
    <dbReference type="NCBI Taxonomy" id="1034604"/>
    <lineage>
        <taxon>Eukaryota</taxon>
        <taxon>Viridiplantae</taxon>
        <taxon>Chlorophyta</taxon>
        <taxon>core chlorophytes</taxon>
        <taxon>Chlorophyceae</taxon>
        <taxon>CS clade</taxon>
        <taxon>Chlamydomonadales</taxon>
        <taxon>Chlamydomonadaceae</taxon>
        <taxon>Chlamydomonas</taxon>
    </lineage>
</organism>
<feature type="region of interest" description="Disordered" evidence="1">
    <location>
        <begin position="497"/>
        <end position="520"/>
    </location>
</feature>
<evidence type="ECO:0000256" key="1">
    <source>
        <dbReference type="SAM" id="MobiDB-lite"/>
    </source>
</evidence>
<feature type="compositionally biased region" description="Gly residues" evidence="1">
    <location>
        <begin position="585"/>
        <end position="594"/>
    </location>
</feature>
<protein>
    <submittedName>
        <fullName evidence="3">Uncharacterized protein</fullName>
    </submittedName>
</protein>
<feature type="compositionally biased region" description="Low complexity" evidence="1">
    <location>
        <begin position="557"/>
        <end position="566"/>
    </location>
</feature>
<name>A0A6T8S6K1_9CHLO</name>
<dbReference type="EMBL" id="HBFB01016901">
    <property type="protein sequence ID" value="CAD8680228.1"/>
    <property type="molecule type" value="Transcribed_RNA"/>
</dbReference>
<evidence type="ECO:0000313" key="2">
    <source>
        <dbReference type="EMBL" id="CAD8680228.1"/>
    </source>
</evidence>
<reference evidence="3" key="1">
    <citation type="submission" date="2021-01" db="EMBL/GenBank/DDBJ databases">
        <authorList>
            <person name="Corre E."/>
            <person name="Pelletier E."/>
            <person name="Niang G."/>
            <person name="Scheremetjew M."/>
            <person name="Finn R."/>
            <person name="Kale V."/>
            <person name="Holt S."/>
            <person name="Cochrane G."/>
            <person name="Meng A."/>
            <person name="Brown T."/>
            <person name="Cohen L."/>
        </authorList>
    </citation>
    <scope>NUCLEOTIDE SEQUENCE</scope>
    <source>
        <strain evidence="3">SAG 11-49</strain>
    </source>
</reference>
<feature type="region of interest" description="Disordered" evidence="1">
    <location>
        <begin position="408"/>
        <end position="428"/>
    </location>
</feature>
<proteinExistence type="predicted"/>
<feature type="region of interest" description="Disordered" evidence="1">
    <location>
        <begin position="544"/>
        <end position="594"/>
    </location>
</feature>
<accession>A0A6T8S6K1</accession>
<feature type="region of interest" description="Disordered" evidence="1">
    <location>
        <begin position="82"/>
        <end position="109"/>
    </location>
</feature>
<sequence length="644" mass="64133">MHTGSMAAAPLTERVANEALGLELGNLNELDPQLALQAIAQAKARLLKQLQSLHVAEAVMQGKLGGEQHGEDAAGWAKLHASGNTAAASHELHKVPGPKANDSMQPPDNMARLANSLAALAQAQQQQAQQLVPSSISQSSVSVQSSVQSSLPQGTPVANTVGVDAEMLRRALAGTVPLDDDHHGHGHGWSKAGQMSTGMMRSHAAPNPQMTMPFSGIRPAAPMPQPLSQPLFQAQALDPQLAAAYAAANGVVGQLPGGVPAAPGWGGLYDLDAADAASLGRSIGAATPVAAASSQMSGMLQGASLPTTQLQPLQHLGSIHTASISLPPGLPTLSASGLSSMVSPLQPLAHRHSGNGANGRRQAAMQGMDPAMLNLLLSGQMAGGAAALHGMPGDMGALNAALQAAAAPQAASSGSGGSGKRSGASRRRKAKMYQALNAMVQSVLDESGGEASPETTLLGANTASLSAALGNLAHKHGAQPAAVTNWLQQRLQQHQQQKHVRSGAGEGAQDPGHLSLGGGMPTLSALQCGHQSLPAGLLVGSLHQEGDSSSAGNSGRLGPLGSALGTGSTGSGLVPFSLRDKAGQEGAGGEGGAAGVCGSPAGAADATHDAGDSLAHLMQPLALSGGSTVPARLGLALGGAAPLQ</sequence>
<dbReference type="AlphaFoldDB" id="A0A6T8S6K1"/>
<gene>
    <name evidence="2" type="ORF">CLEI1391_LOCUS9465</name>
    <name evidence="3" type="ORF">CLEI1391_LOCUS9466</name>
</gene>
<evidence type="ECO:0000313" key="3">
    <source>
        <dbReference type="EMBL" id="CAD8680229.1"/>
    </source>
</evidence>
<dbReference type="EMBL" id="HBFB01016902">
    <property type="protein sequence ID" value="CAD8680229.1"/>
    <property type="molecule type" value="Transcribed_RNA"/>
</dbReference>